<dbReference type="OrthoDB" id="2911at2"/>
<gene>
    <name evidence="1" type="ORF">DBT_1087</name>
</gene>
<dbReference type="RefSeq" id="WP_067617270.1">
    <property type="nucleotide sequence ID" value="NZ_MAGO01000005.1"/>
</dbReference>
<evidence type="ECO:0000313" key="1">
    <source>
        <dbReference type="EMBL" id="OCC15340.1"/>
    </source>
</evidence>
<accession>A0A1B9F610</accession>
<protein>
    <submittedName>
        <fullName evidence="1">ABC-type Co2+ transport system, periplasmic component</fullName>
    </submittedName>
</protein>
<dbReference type="EMBL" id="MAGO01000005">
    <property type="protein sequence ID" value="OCC15340.1"/>
    <property type="molecule type" value="Genomic_DNA"/>
</dbReference>
<name>A0A1B9F610_9BACT</name>
<comment type="caution">
    <text evidence="1">The sequence shown here is derived from an EMBL/GenBank/DDBJ whole genome shotgun (WGS) entry which is preliminary data.</text>
</comment>
<dbReference type="Pfam" id="PF10670">
    <property type="entry name" value="DUF4198"/>
    <property type="match status" value="1"/>
</dbReference>
<organism evidence="1 2">
    <name type="scientific">Dissulfuribacter thermophilus</name>
    <dbReference type="NCBI Taxonomy" id="1156395"/>
    <lineage>
        <taxon>Bacteria</taxon>
        <taxon>Pseudomonadati</taxon>
        <taxon>Thermodesulfobacteriota</taxon>
        <taxon>Dissulfuribacteria</taxon>
        <taxon>Dissulfuribacterales</taxon>
        <taxon>Dissulfuribacteraceae</taxon>
        <taxon>Dissulfuribacter</taxon>
    </lineage>
</organism>
<dbReference type="STRING" id="1156395.DBT_1087"/>
<dbReference type="AlphaFoldDB" id="A0A1B9F610"/>
<dbReference type="Proteomes" id="UP000093080">
    <property type="component" value="Unassembled WGS sequence"/>
</dbReference>
<proteinExistence type="predicted"/>
<dbReference type="InterPro" id="IPR019613">
    <property type="entry name" value="DUF4198"/>
</dbReference>
<sequence length="263" mass="29617">MKRQKIFLGFILVCFLLSLTKTAKAHFMWINPKTYQLNSGQTLNLTLGWGHSFPGAGGDFLPNNQVEQLYFIDPLNNQGDIGPSQYPITFKTTDLLRTEGTYLLVAERKGGFFTKTVEGFKRQSKEGLTDVLYCKYSRMFAKSIVNVGKPGGKAYQRLIGSELEVIPLANPSLVKAGEYLPIKVLLRGKPFAKQFVYATYVGFSSSDHLAFSYVTKTDSKGNALIRLDKKGIWLIMARFEEPYKQKDKCDYSSLISTLTFEIP</sequence>
<keyword evidence="2" id="KW-1185">Reference proteome</keyword>
<evidence type="ECO:0000313" key="2">
    <source>
        <dbReference type="Proteomes" id="UP000093080"/>
    </source>
</evidence>
<reference evidence="1 2" key="1">
    <citation type="submission" date="2016-06" db="EMBL/GenBank/DDBJ databases">
        <title>Respiratory ammonification of nitrate coupled to the oxidation of elemental sulfur in deep-sea autotrophic thermophilic bacteria.</title>
        <authorList>
            <person name="Slobodkina G.B."/>
            <person name="Mardanov A.V."/>
            <person name="Ravin N.V."/>
            <person name="Frolova A.A."/>
            <person name="Viryasiv M.B."/>
            <person name="Chernyh N.A."/>
            <person name="Bonch-Osmolovskaya E.A."/>
            <person name="Slobodkin A.I."/>
        </authorList>
    </citation>
    <scope>NUCLEOTIDE SEQUENCE [LARGE SCALE GENOMIC DNA]</scope>
    <source>
        <strain evidence="1 2">S69</strain>
    </source>
</reference>